<gene>
    <name evidence="3" type="ORF">CAUJ_LOCUS10302</name>
</gene>
<evidence type="ECO:0000313" key="4">
    <source>
        <dbReference type="Proteomes" id="UP000835052"/>
    </source>
</evidence>
<comment type="caution">
    <text evidence="3">The sequence shown here is derived from an EMBL/GenBank/DDBJ whole genome shotgun (WGS) entry which is preliminary data.</text>
</comment>
<proteinExistence type="predicted"/>
<feature type="compositionally biased region" description="Basic residues" evidence="1">
    <location>
        <begin position="203"/>
        <end position="218"/>
    </location>
</feature>
<reference evidence="3" key="1">
    <citation type="submission" date="2020-10" db="EMBL/GenBank/DDBJ databases">
        <authorList>
            <person name="Kikuchi T."/>
        </authorList>
    </citation>
    <scope>NUCLEOTIDE SEQUENCE</scope>
    <source>
        <strain evidence="3">NKZ352</strain>
    </source>
</reference>
<keyword evidence="4" id="KW-1185">Reference proteome</keyword>
<dbReference type="Proteomes" id="UP000835052">
    <property type="component" value="Unassembled WGS sequence"/>
</dbReference>
<feature type="domain" description="CSD" evidence="2">
    <location>
        <begin position="25"/>
        <end position="94"/>
    </location>
</feature>
<dbReference type="PROSITE" id="PS00352">
    <property type="entry name" value="CSD_1"/>
    <property type="match status" value="1"/>
</dbReference>
<organism evidence="3 4">
    <name type="scientific">Caenorhabditis auriculariae</name>
    <dbReference type="NCBI Taxonomy" id="2777116"/>
    <lineage>
        <taxon>Eukaryota</taxon>
        <taxon>Metazoa</taxon>
        <taxon>Ecdysozoa</taxon>
        <taxon>Nematoda</taxon>
        <taxon>Chromadorea</taxon>
        <taxon>Rhabditida</taxon>
        <taxon>Rhabditina</taxon>
        <taxon>Rhabditomorpha</taxon>
        <taxon>Rhabditoidea</taxon>
        <taxon>Rhabditidae</taxon>
        <taxon>Peloderinae</taxon>
        <taxon>Caenorhabditis</taxon>
    </lineage>
</organism>
<dbReference type="EMBL" id="CAJGYM010000044">
    <property type="protein sequence ID" value="CAD6194383.1"/>
    <property type="molecule type" value="Genomic_DNA"/>
</dbReference>
<dbReference type="InterPro" id="IPR019844">
    <property type="entry name" value="CSD_CS"/>
</dbReference>
<dbReference type="OrthoDB" id="203339at2759"/>
<dbReference type="Pfam" id="PF00313">
    <property type="entry name" value="CSD"/>
    <property type="match status" value="1"/>
</dbReference>
<evidence type="ECO:0000313" key="3">
    <source>
        <dbReference type="EMBL" id="CAD6194383.1"/>
    </source>
</evidence>
<dbReference type="Gene3D" id="2.40.50.140">
    <property type="entry name" value="Nucleic acid-binding proteins"/>
    <property type="match status" value="1"/>
</dbReference>
<name>A0A8S1HD12_9PELO</name>
<accession>A0A8S1HD12</accession>
<evidence type="ECO:0000256" key="1">
    <source>
        <dbReference type="SAM" id="MobiDB-lite"/>
    </source>
</evidence>
<dbReference type="PROSITE" id="PS51857">
    <property type="entry name" value="CSD_2"/>
    <property type="match status" value="1"/>
</dbReference>
<evidence type="ECO:0000259" key="2">
    <source>
        <dbReference type="PROSITE" id="PS51857"/>
    </source>
</evidence>
<sequence>MADHKNNADATEQPEEKEKPVKARGIKGTVKWFNVKNGYGFINRTDTNDDIFVHQTAIKNNNPQKYLRSLGENEEVLFDVVEGSKGLEASNVTGPDGGPVQGSKYAADRNSERGRGGFRRRGFRGGRRGGASGNNSESNDGPQEDGGEQSAEEGGQRRRGRGGFRGRGFRGGFRRGGGGGGNGGEEYGQEQQGGENSNGGGRGRGRGSGRGGRGRGRGGRGNAGGNDESRA</sequence>
<dbReference type="InterPro" id="IPR012340">
    <property type="entry name" value="NA-bd_OB-fold"/>
</dbReference>
<dbReference type="PANTHER" id="PTHR11544">
    <property type="entry name" value="COLD SHOCK DOMAIN CONTAINING PROTEINS"/>
    <property type="match status" value="1"/>
</dbReference>
<dbReference type="AlphaFoldDB" id="A0A8S1HD12"/>
<dbReference type="SUPFAM" id="SSF50249">
    <property type="entry name" value="Nucleic acid-binding proteins"/>
    <property type="match status" value="1"/>
</dbReference>
<protein>
    <recommendedName>
        <fullName evidence="2">CSD domain-containing protein</fullName>
    </recommendedName>
</protein>
<feature type="compositionally biased region" description="Basic and acidic residues" evidence="1">
    <location>
        <begin position="106"/>
        <end position="115"/>
    </location>
</feature>
<dbReference type="InterPro" id="IPR050181">
    <property type="entry name" value="Cold_shock_domain"/>
</dbReference>
<dbReference type="CDD" id="cd04458">
    <property type="entry name" value="CSP_CDS"/>
    <property type="match status" value="1"/>
</dbReference>
<feature type="compositionally biased region" description="Gly residues" evidence="1">
    <location>
        <begin position="169"/>
        <end position="186"/>
    </location>
</feature>
<dbReference type="GO" id="GO:0003676">
    <property type="term" value="F:nucleic acid binding"/>
    <property type="evidence" value="ECO:0007669"/>
    <property type="project" value="InterPro"/>
</dbReference>
<dbReference type="InterPro" id="IPR002059">
    <property type="entry name" value="CSP_DNA-bd"/>
</dbReference>
<dbReference type="FunFam" id="2.40.50.140:FF:000274">
    <property type="entry name" value="Mitochondrial RNA binding protein"/>
    <property type="match status" value="1"/>
</dbReference>
<feature type="compositionally biased region" description="Basic residues" evidence="1">
    <location>
        <begin position="157"/>
        <end position="168"/>
    </location>
</feature>
<feature type="region of interest" description="Disordered" evidence="1">
    <location>
        <begin position="1"/>
        <end position="23"/>
    </location>
</feature>
<dbReference type="SMART" id="SM00357">
    <property type="entry name" value="CSP"/>
    <property type="match status" value="1"/>
</dbReference>
<feature type="compositionally biased region" description="Basic residues" evidence="1">
    <location>
        <begin position="116"/>
        <end position="127"/>
    </location>
</feature>
<dbReference type="PRINTS" id="PR00050">
    <property type="entry name" value="COLDSHOCK"/>
</dbReference>
<feature type="region of interest" description="Disordered" evidence="1">
    <location>
        <begin position="87"/>
        <end position="231"/>
    </location>
</feature>
<feature type="compositionally biased region" description="Acidic residues" evidence="1">
    <location>
        <begin position="142"/>
        <end position="151"/>
    </location>
</feature>
<dbReference type="InterPro" id="IPR011129">
    <property type="entry name" value="CSD"/>
</dbReference>